<feature type="domain" description="Quinolinate phosphoribosyl transferase N-terminal" evidence="8">
    <location>
        <begin position="28"/>
        <end position="150"/>
    </location>
</feature>
<dbReference type="OrthoDB" id="9770610at2"/>
<dbReference type="Proteomes" id="UP000000719">
    <property type="component" value="Chromosome"/>
</dbReference>
<evidence type="ECO:0000256" key="7">
    <source>
        <dbReference type="ARBA" id="ARBA00048668"/>
    </source>
</evidence>
<keyword evidence="9" id="KW-0328">Glycosyltransferase</keyword>
<evidence type="ECO:0000256" key="4">
    <source>
        <dbReference type="ARBA" id="ARBA00022598"/>
    </source>
</evidence>
<organism evidence="9 10">
    <name type="scientific">Halothermothrix orenii (strain H 168 / OCM 544 / DSM 9562)</name>
    <dbReference type="NCBI Taxonomy" id="373903"/>
    <lineage>
        <taxon>Bacteria</taxon>
        <taxon>Bacillati</taxon>
        <taxon>Bacillota</taxon>
        <taxon>Clostridia</taxon>
        <taxon>Halanaerobiales</taxon>
        <taxon>Halothermotrichaceae</taxon>
        <taxon>Halothermothrix</taxon>
    </lineage>
</organism>
<dbReference type="PIRSF" id="PIRSF000484">
    <property type="entry name" value="NAPRT"/>
    <property type="match status" value="1"/>
</dbReference>
<accession>B8CVY7</accession>
<dbReference type="EC" id="6.3.4.21" evidence="2"/>
<keyword evidence="4" id="KW-0436">Ligase</keyword>
<dbReference type="Pfam" id="PF02749">
    <property type="entry name" value="QRPTase_N"/>
    <property type="match status" value="1"/>
</dbReference>
<dbReference type="InterPro" id="IPR013785">
    <property type="entry name" value="Aldolase_TIM"/>
</dbReference>
<keyword evidence="3" id="KW-0597">Phosphoprotein</keyword>
<evidence type="ECO:0000313" key="10">
    <source>
        <dbReference type="Proteomes" id="UP000000719"/>
    </source>
</evidence>
<evidence type="ECO:0000256" key="1">
    <source>
        <dbReference type="ARBA" id="ARBA00004952"/>
    </source>
</evidence>
<evidence type="ECO:0000256" key="6">
    <source>
        <dbReference type="ARBA" id="ARBA00047445"/>
    </source>
</evidence>
<name>B8CVY7_HALOH</name>
<keyword evidence="9" id="KW-0808">Transferase</keyword>
<dbReference type="STRING" id="373903.Hore_06990"/>
<dbReference type="InterPro" id="IPR053190">
    <property type="entry name" value="NAPRTase-like"/>
</dbReference>
<dbReference type="eggNOG" id="COG1488">
    <property type="taxonomic scope" value="Bacteria"/>
</dbReference>
<comment type="pathway">
    <text evidence="1">Cofactor biosynthesis; NAD(+) biosynthesis; nicotinate D-ribonucleotide from nicotinate: step 1/1.</text>
</comment>
<keyword evidence="10" id="KW-1185">Reference proteome</keyword>
<dbReference type="HOGENOM" id="CLU_043773_1_0_9"/>
<dbReference type="InterPro" id="IPR007229">
    <property type="entry name" value="Nic_PRibTrfase-Fam"/>
</dbReference>
<comment type="catalytic activity">
    <reaction evidence="7">
        <text>5-phospho-alpha-D-ribose 1-diphosphate + nicotinate + ATP + H2O = nicotinate beta-D-ribonucleotide + ADP + phosphate + diphosphate</text>
        <dbReference type="Rhea" id="RHEA:36163"/>
        <dbReference type="ChEBI" id="CHEBI:15377"/>
        <dbReference type="ChEBI" id="CHEBI:30616"/>
        <dbReference type="ChEBI" id="CHEBI:32544"/>
        <dbReference type="ChEBI" id="CHEBI:33019"/>
        <dbReference type="ChEBI" id="CHEBI:43474"/>
        <dbReference type="ChEBI" id="CHEBI:57502"/>
        <dbReference type="ChEBI" id="CHEBI:58017"/>
        <dbReference type="ChEBI" id="CHEBI:456216"/>
        <dbReference type="EC" id="6.3.4.21"/>
    </reaction>
</comment>
<dbReference type="Gene3D" id="3.90.1170.20">
    <property type="entry name" value="Quinolinate phosphoribosyl transferase, N-terminal domain"/>
    <property type="match status" value="1"/>
</dbReference>
<dbReference type="PANTHER" id="PTHR43202">
    <property type="entry name" value="NICOTINATE-NUCLEOTIDE PYROPHOSPHORYLASE"/>
    <property type="match status" value="1"/>
</dbReference>
<proteinExistence type="predicted"/>
<dbReference type="KEGG" id="hor:Hore_06990"/>
<dbReference type="GO" id="GO:0004514">
    <property type="term" value="F:nicotinate-nucleotide diphosphorylase (carboxylating) activity"/>
    <property type="evidence" value="ECO:0007669"/>
    <property type="project" value="UniProtKB-EC"/>
</dbReference>
<dbReference type="RefSeq" id="WP_012635644.1">
    <property type="nucleotide sequence ID" value="NC_011899.1"/>
</dbReference>
<reference evidence="9 10" key="1">
    <citation type="journal article" date="2009" name="PLoS ONE">
        <title>Genome analysis of the anaerobic thermohalophilic bacterium Halothermothrix orenii.</title>
        <authorList>
            <person name="Mavromatis K."/>
            <person name="Ivanova N."/>
            <person name="Anderson I."/>
            <person name="Lykidis A."/>
            <person name="Hooper S.D."/>
            <person name="Sun H."/>
            <person name="Kunin V."/>
            <person name="Lapidus A."/>
            <person name="Hugenholtz P."/>
            <person name="Patel B."/>
            <person name="Kyrpides N.C."/>
        </authorList>
    </citation>
    <scope>NUCLEOTIDE SEQUENCE [LARGE SCALE GENOMIC DNA]</scope>
    <source>
        <strain evidence="10">H 168 / OCM 544 / DSM 9562</strain>
    </source>
</reference>
<keyword evidence="5" id="KW-0662">Pyridine nucleotide biosynthesis</keyword>
<dbReference type="SUPFAM" id="SSF54675">
    <property type="entry name" value="Nicotinate/Quinolinate PRTase N-terminal domain-like"/>
    <property type="match status" value="1"/>
</dbReference>
<dbReference type="GO" id="GO:0009435">
    <property type="term" value="P:NAD+ biosynthetic process"/>
    <property type="evidence" value="ECO:0007669"/>
    <property type="project" value="UniProtKB-UniPathway"/>
</dbReference>
<evidence type="ECO:0000256" key="2">
    <source>
        <dbReference type="ARBA" id="ARBA00013236"/>
    </source>
</evidence>
<dbReference type="GO" id="GO:0004516">
    <property type="term" value="F:nicotinate phosphoribosyltransferase activity"/>
    <property type="evidence" value="ECO:0007669"/>
    <property type="project" value="UniProtKB-EC"/>
</dbReference>
<dbReference type="InterPro" id="IPR022412">
    <property type="entry name" value="Quinolinate_PRibosylTrfase_N"/>
</dbReference>
<protein>
    <recommendedName>
        <fullName evidence="2">nicotinate phosphoribosyltransferase</fullName>
        <ecNumber evidence="2">6.3.4.21</ecNumber>
    </recommendedName>
</protein>
<dbReference type="SUPFAM" id="SSF51690">
    <property type="entry name" value="Nicotinate/Quinolinate PRTase C-terminal domain-like"/>
    <property type="match status" value="1"/>
</dbReference>
<evidence type="ECO:0000313" key="9">
    <source>
        <dbReference type="EMBL" id="ACL69456.1"/>
    </source>
</evidence>
<evidence type="ECO:0000259" key="8">
    <source>
        <dbReference type="Pfam" id="PF02749"/>
    </source>
</evidence>
<dbReference type="Gene3D" id="3.20.20.70">
    <property type="entry name" value="Aldolase class I"/>
    <property type="match status" value="2"/>
</dbReference>
<evidence type="ECO:0000256" key="5">
    <source>
        <dbReference type="ARBA" id="ARBA00022642"/>
    </source>
</evidence>
<dbReference type="UniPathway" id="UPA00253">
    <property type="reaction ID" value="UER00457"/>
</dbReference>
<dbReference type="InterPro" id="IPR037128">
    <property type="entry name" value="Quinolinate_PRibosylTase_N_sf"/>
</dbReference>
<gene>
    <name evidence="9" type="ordered locus">Hore_06990</name>
</gene>
<comment type="catalytic activity">
    <reaction evidence="6">
        <text>nicotinate beta-D-ribonucleotide + CO2 + diphosphate = quinolinate + 5-phospho-alpha-D-ribose 1-diphosphate + 2 H(+)</text>
        <dbReference type="Rhea" id="RHEA:12733"/>
        <dbReference type="ChEBI" id="CHEBI:15378"/>
        <dbReference type="ChEBI" id="CHEBI:16526"/>
        <dbReference type="ChEBI" id="CHEBI:29959"/>
        <dbReference type="ChEBI" id="CHEBI:33019"/>
        <dbReference type="ChEBI" id="CHEBI:57502"/>
        <dbReference type="ChEBI" id="CHEBI:58017"/>
        <dbReference type="EC" id="2.4.2.19"/>
    </reaction>
</comment>
<dbReference type="EMBL" id="CP001098">
    <property type="protein sequence ID" value="ACL69456.1"/>
    <property type="molecule type" value="Genomic_DNA"/>
</dbReference>
<evidence type="ECO:0000256" key="3">
    <source>
        <dbReference type="ARBA" id="ARBA00022553"/>
    </source>
</evidence>
<dbReference type="InterPro" id="IPR036068">
    <property type="entry name" value="Nicotinate_pribotase-like_C"/>
</dbReference>
<sequence length="442" mass="50460">MTVFNRKRLPVEIFQIDKERMVQGWYSDVYFRNITNILQTLARKGYRFKGEDIGNIEVEMQIFPRRKPFCIVGGVDEALAILKKATGFFDEKGDFINTFSNLEIEACHDGEKAYYNGNPEQVTPVIKIRGRYRDFAILETPILGSLTEASRIATNVYQLLEAARGKDILFFPARFAHYKLQALHGYAYTLGVAAYNRDYGANSNRYVSTDEQGTWWGGKGGGTISHSYIASFLGSTPEAMLQFSRLMPLDVNRIALVDFDNDCIGTSHKVLKVMFERYYKLYKQGKHKEARRYKLFGVRPDTSSSLRDINVEPLGDKRLDNGVNARLIFRLRKALDKAYKVWDLPEDDLELARKYCQEVKIIATGGFTPEKIRIFEQSQVPVDIYGVGSWLLSNSSREGTNNDFTADVVRVRKGGKWVNLAKVGRKPCYNDKLELIPSDYGE</sequence>
<dbReference type="AlphaFoldDB" id="B8CVY7"/>
<dbReference type="PANTHER" id="PTHR43202:SF1">
    <property type="entry name" value="NICOTINATE PHOSPHORIBOSYLTRANSFERASE"/>
    <property type="match status" value="1"/>
</dbReference>